<dbReference type="PANTHER" id="PTHR30419">
    <property type="entry name" value="HTH-TYPE TRANSCRIPTIONAL REGULATOR YBHD"/>
    <property type="match status" value="1"/>
</dbReference>
<dbReference type="InterPro" id="IPR000847">
    <property type="entry name" value="LysR_HTH_N"/>
</dbReference>
<reference evidence="6 7" key="1">
    <citation type="submission" date="2024-03" db="EMBL/GenBank/DDBJ databases">
        <authorList>
            <person name="Jo J.-H."/>
        </authorList>
    </citation>
    <scope>NUCLEOTIDE SEQUENCE [LARGE SCALE GENOMIC DNA]</scope>
    <source>
        <strain evidence="6 7">PS1R-30</strain>
    </source>
</reference>
<name>A0ABU8S0N8_9SPHN</name>
<gene>
    <name evidence="6" type="ORF">WG901_19560</name>
</gene>
<keyword evidence="3" id="KW-0238">DNA-binding</keyword>
<dbReference type="EMBL" id="JBBHJZ010000004">
    <property type="protein sequence ID" value="MEJ5978860.1"/>
    <property type="molecule type" value="Genomic_DNA"/>
</dbReference>
<dbReference type="Pfam" id="PF00126">
    <property type="entry name" value="HTH_1"/>
    <property type="match status" value="1"/>
</dbReference>
<dbReference type="SUPFAM" id="SSF53850">
    <property type="entry name" value="Periplasmic binding protein-like II"/>
    <property type="match status" value="1"/>
</dbReference>
<dbReference type="Gene3D" id="3.40.190.290">
    <property type="match status" value="1"/>
</dbReference>
<keyword evidence="4" id="KW-0804">Transcription</keyword>
<dbReference type="Pfam" id="PF03466">
    <property type="entry name" value="LysR_substrate"/>
    <property type="match status" value="1"/>
</dbReference>
<sequence>MGLKTLRTLIAIADHGGFSAAAEALFVTQSAVSMQMKALEEEWRMPLFDRGRRPPVLNQAGWKLVQHGRKLIDQYDALKRSDALLRPDVAGLLRVGVVPSVATGILPGMLAWLGGAYPDCRVHVRSGLSQDLIRELGAGTIEAAVVTEPDRVASGLVARSIRTDELKMYVHRELAEGDVARTLAAVPFARFTKEIGIGRTIDRALKDREIEVNPYVELDSVDAMLRIVRMRLAATIIPEASVPEDCGDTVLAMSLSPPVFRKLSLVLKQEYAEAPMIEALLEALAATARA</sequence>
<dbReference type="InterPro" id="IPR036388">
    <property type="entry name" value="WH-like_DNA-bd_sf"/>
</dbReference>
<comment type="caution">
    <text evidence="6">The sequence shown here is derived from an EMBL/GenBank/DDBJ whole genome shotgun (WGS) entry which is preliminary data.</text>
</comment>
<evidence type="ECO:0000259" key="5">
    <source>
        <dbReference type="PROSITE" id="PS50931"/>
    </source>
</evidence>
<evidence type="ECO:0000256" key="1">
    <source>
        <dbReference type="ARBA" id="ARBA00009437"/>
    </source>
</evidence>
<comment type="similarity">
    <text evidence="1">Belongs to the LysR transcriptional regulatory family.</text>
</comment>
<dbReference type="InterPro" id="IPR050950">
    <property type="entry name" value="HTH-type_LysR_regulators"/>
</dbReference>
<dbReference type="InterPro" id="IPR036390">
    <property type="entry name" value="WH_DNA-bd_sf"/>
</dbReference>
<organism evidence="6 7">
    <name type="scientific">Novosphingobium anseongense</name>
    <dbReference type="NCBI Taxonomy" id="3133436"/>
    <lineage>
        <taxon>Bacteria</taxon>
        <taxon>Pseudomonadati</taxon>
        <taxon>Pseudomonadota</taxon>
        <taxon>Alphaproteobacteria</taxon>
        <taxon>Sphingomonadales</taxon>
        <taxon>Sphingomonadaceae</taxon>
        <taxon>Novosphingobium</taxon>
    </lineage>
</organism>
<evidence type="ECO:0000313" key="6">
    <source>
        <dbReference type="EMBL" id="MEJ5978860.1"/>
    </source>
</evidence>
<evidence type="ECO:0000256" key="3">
    <source>
        <dbReference type="ARBA" id="ARBA00023125"/>
    </source>
</evidence>
<dbReference type="SUPFAM" id="SSF46785">
    <property type="entry name" value="Winged helix' DNA-binding domain"/>
    <property type="match status" value="1"/>
</dbReference>
<protein>
    <submittedName>
        <fullName evidence="6">LysR family transcriptional regulator</fullName>
    </submittedName>
</protein>
<dbReference type="InterPro" id="IPR005119">
    <property type="entry name" value="LysR_subst-bd"/>
</dbReference>
<dbReference type="Proteomes" id="UP001361239">
    <property type="component" value="Unassembled WGS sequence"/>
</dbReference>
<dbReference type="PROSITE" id="PS50931">
    <property type="entry name" value="HTH_LYSR"/>
    <property type="match status" value="1"/>
</dbReference>
<evidence type="ECO:0000256" key="2">
    <source>
        <dbReference type="ARBA" id="ARBA00023015"/>
    </source>
</evidence>
<feature type="domain" description="HTH lysR-type" evidence="5">
    <location>
        <begin position="1"/>
        <end position="58"/>
    </location>
</feature>
<accession>A0ABU8S0N8</accession>
<keyword evidence="2" id="KW-0805">Transcription regulation</keyword>
<dbReference type="PRINTS" id="PR00039">
    <property type="entry name" value="HTHLYSR"/>
</dbReference>
<evidence type="ECO:0000313" key="7">
    <source>
        <dbReference type="Proteomes" id="UP001361239"/>
    </source>
</evidence>
<proteinExistence type="inferred from homology"/>
<evidence type="ECO:0000256" key="4">
    <source>
        <dbReference type="ARBA" id="ARBA00023163"/>
    </source>
</evidence>
<dbReference type="RefSeq" id="WP_339588795.1">
    <property type="nucleotide sequence ID" value="NZ_JBBHJZ010000004.1"/>
</dbReference>
<keyword evidence="7" id="KW-1185">Reference proteome</keyword>
<dbReference type="Gene3D" id="1.10.10.10">
    <property type="entry name" value="Winged helix-like DNA-binding domain superfamily/Winged helix DNA-binding domain"/>
    <property type="match status" value="1"/>
</dbReference>